<keyword evidence="2" id="KW-1185">Reference proteome</keyword>
<dbReference type="RefSeq" id="XP_056046014.1">
    <property type="nucleotide sequence ID" value="XM_056186579.1"/>
</dbReference>
<reference evidence="1" key="1">
    <citation type="submission" date="2023-03" db="EMBL/GenBank/DDBJ databases">
        <title>Near-Complete genome sequence of Lipomyces tetrasporous NRRL Y-64009, an oleaginous yeast capable of growing on lignocellulosic hydrolysates.</title>
        <authorList>
            <consortium name="Lawrence Berkeley National Laboratory"/>
            <person name="Jagtap S.S."/>
            <person name="Liu J.-J."/>
            <person name="Walukiewicz H.E."/>
            <person name="Pangilinan J."/>
            <person name="Lipzen A."/>
            <person name="Ahrendt S."/>
            <person name="Koriabine M."/>
            <person name="Cobaugh K."/>
            <person name="Salamov A."/>
            <person name="Yoshinaga Y."/>
            <person name="Ng V."/>
            <person name="Daum C."/>
            <person name="Grigoriev I.V."/>
            <person name="Slininger P.J."/>
            <person name="Dien B.S."/>
            <person name="Jin Y.-S."/>
            <person name="Rao C.V."/>
        </authorList>
    </citation>
    <scope>NUCLEOTIDE SEQUENCE</scope>
    <source>
        <strain evidence="1">NRRL Y-64009</strain>
    </source>
</reference>
<organism evidence="1 2">
    <name type="scientific">Lipomyces tetrasporus</name>
    <dbReference type="NCBI Taxonomy" id="54092"/>
    <lineage>
        <taxon>Eukaryota</taxon>
        <taxon>Fungi</taxon>
        <taxon>Dikarya</taxon>
        <taxon>Ascomycota</taxon>
        <taxon>Saccharomycotina</taxon>
        <taxon>Lipomycetes</taxon>
        <taxon>Lipomycetales</taxon>
        <taxon>Lipomycetaceae</taxon>
        <taxon>Lipomyces</taxon>
    </lineage>
</organism>
<evidence type="ECO:0000313" key="2">
    <source>
        <dbReference type="Proteomes" id="UP001217417"/>
    </source>
</evidence>
<comment type="caution">
    <text evidence="1">The sequence shown here is derived from an EMBL/GenBank/DDBJ whole genome shotgun (WGS) entry which is preliminary data.</text>
</comment>
<dbReference type="GeneID" id="80881745"/>
<dbReference type="Proteomes" id="UP001217417">
    <property type="component" value="Unassembled WGS sequence"/>
</dbReference>
<name>A0AAD7VV44_9ASCO</name>
<sequence length="61" mass="7042">MMSLRNSLARQGSKALSYAPRRAFSLTSSRLDYSDTIKNLRINSDTKVLFQDKYSNFARFC</sequence>
<proteinExistence type="predicted"/>
<gene>
    <name evidence="1" type="ORF">POJ06DRAFT_245032</name>
</gene>
<dbReference type="AlphaFoldDB" id="A0AAD7VV44"/>
<accession>A0AAD7VV44</accession>
<evidence type="ECO:0000313" key="1">
    <source>
        <dbReference type="EMBL" id="KAJ8102564.1"/>
    </source>
</evidence>
<protein>
    <submittedName>
        <fullName evidence="1">Uncharacterized protein</fullName>
    </submittedName>
</protein>
<dbReference type="EMBL" id="JARPMG010000002">
    <property type="protein sequence ID" value="KAJ8102564.1"/>
    <property type="molecule type" value="Genomic_DNA"/>
</dbReference>